<protein>
    <recommendedName>
        <fullName evidence="12">AI-2E family transporter</fullName>
    </recommendedName>
</protein>
<dbReference type="Pfam" id="PF01594">
    <property type="entry name" value="AI-2E_transport"/>
    <property type="match status" value="1"/>
</dbReference>
<evidence type="ECO:0000256" key="6">
    <source>
        <dbReference type="ARBA" id="ARBA00022989"/>
    </source>
</evidence>
<evidence type="ECO:0000256" key="2">
    <source>
        <dbReference type="ARBA" id="ARBA00009773"/>
    </source>
</evidence>
<dbReference type="PANTHER" id="PTHR21716">
    <property type="entry name" value="TRANSMEMBRANE PROTEIN"/>
    <property type="match status" value="1"/>
</dbReference>
<evidence type="ECO:0000256" key="5">
    <source>
        <dbReference type="ARBA" id="ARBA00022692"/>
    </source>
</evidence>
<evidence type="ECO:0000313" key="10">
    <source>
        <dbReference type="EMBL" id="PPQ35011.1"/>
    </source>
</evidence>
<feature type="transmembrane region" description="Helical" evidence="9">
    <location>
        <begin position="295"/>
        <end position="316"/>
    </location>
</feature>
<reference evidence="10 11" key="1">
    <citation type="journal article" date="2018" name="Arch. Microbiol.">
        <title>New insights into the metabolic potential of the phototrophic purple bacterium Rhodopila globiformis DSM 161(T) from its draft genome sequence and evidence for a vanadium-dependent nitrogenase.</title>
        <authorList>
            <person name="Imhoff J.F."/>
            <person name="Rahn T."/>
            <person name="Kunzel S."/>
            <person name="Neulinger S.C."/>
        </authorList>
    </citation>
    <scope>NUCLEOTIDE SEQUENCE [LARGE SCALE GENOMIC DNA]</scope>
    <source>
        <strain evidence="10 11">DSM 161</strain>
    </source>
</reference>
<evidence type="ECO:0000313" key="11">
    <source>
        <dbReference type="Proteomes" id="UP000239724"/>
    </source>
</evidence>
<feature type="transmembrane region" description="Helical" evidence="9">
    <location>
        <begin position="260"/>
        <end position="283"/>
    </location>
</feature>
<keyword evidence="6 9" id="KW-1133">Transmembrane helix</keyword>
<dbReference type="PANTHER" id="PTHR21716:SF53">
    <property type="entry name" value="PERMEASE PERM-RELATED"/>
    <property type="match status" value="1"/>
</dbReference>
<feature type="transmembrane region" description="Helical" evidence="9">
    <location>
        <begin position="231"/>
        <end position="254"/>
    </location>
</feature>
<comment type="caution">
    <text evidence="10">The sequence shown here is derived from an EMBL/GenBank/DDBJ whole genome shotgun (WGS) entry which is preliminary data.</text>
</comment>
<feature type="compositionally biased region" description="Polar residues" evidence="8">
    <location>
        <begin position="137"/>
        <end position="150"/>
    </location>
</feature>
<proteinExistence type="inferred from homology"/>
<keyword evidence="3" id="KW-0813">Transport</keyword>
<keyword evidence="4" id="KW-1003">Cell membrane</keyword>
<evidence type="ECO:0000256" key="8">
    <source>
        <dbReference type="SAM" id="MobiDB-lite"/>
    </source>
</evidence>
<keyword evidence="7 9" id="KW-0472">Membrane</keyword>
<organism evidence="10 11">
    <name type="scientific">Rhodopila globiformis</name>
    <name type="common">Rhodopseudomonas globiformis</name>
    <dbReference type="NCBI Taxonomy" id="1071"/>
    <lineage>
        <taxon>Bacteria</taxon>
        <taxon>Pseudomonadati</taxon>
        <taxon>Pseudomonadota</taxon>
        <taxon>Alphaproteobacteria</taxon>
        <taxon>Acetobacterales</taxon>
        <taxon>Acetobacteraceae</taxon>
        <taxon>Rhodopila</taxon>
    </lineage>
</organism>
<dbReference type="GO" id="GO:0005886">
    <property type="term" value="C:plasma membrane"/>
    <property type="evidence" value="ECO:0007669"/>
    <property type="project" value="UniProtKB-SubCell"/>
</dbReference>
<dbReference type="AlphaFoldDB" id="A0A2S6NJK2"/>
<dbReference type="InterPro" id="IPR002549">
    <property type="entry name" value="AI-2E-like"/>
</dbReference>
<evidence type="ECO:0008006" key="12">
    <source>
        <dbReference type="Google" id="ProtNLM"/>
    </source>
</evidence>
<evidence type="ECO:0000256" key="7">
    <source>
        <dbReference type="ARBA" id="ARBA00023136"/>
    </source>
</evidence>
<keyword evidence="11" id="KW-1185">Reference proteome</keyword>
<evidence type="ECO:0000256" key="1">
    <source>
        <dbReference type="ARBA" id="ARBA00004651"/>
    </source>
</evidence>
<comment type="similarity">
    <text evidence="2">Belongs to the autoinducer-2 exporter (AI-2E) (TC 2.A.86) family.</text>
</comment>
<feature type="transmembrane region" description="Helical" evidence="9">
    <location>
        <begin position="336"/>
        <end position="361"/>
    </location>
</feature>
<accession>A0A2S6NJK2</accession>
<feature type="region of interest" description="Disordered" evidence="8">
    <location>
        <begin position="137"/>
        <end position="157"/>
    </location>
</feature>
<evidence type="ECO:0000256" key="4">
    <source>
        <dbReference type="ARBA" id="ARBA00022475"/>
    </source>
</evidence>
<feature type="transmembrane region" description="Helical" evidence="9">
    <location>
        <begin position="21"/>
        <end position="39"/>
    </location>
</feature>
<keyword evidence="5 9" id="KW-0812">Transmembrane</keyword>
<feature type="transmembrane region" description="Helical" evidence="9">
    <location>
        <begin position="174"/>
        <end position="197"/>
    </location>
</feature>
<dbReference type="OrthoDB" id="9799225at2"/>
<comment type="subcellular location">
    <subcellularLocation>
        <location evidence="1">Cell membrane</location>
        <topology evidence="1">Multi-pass membrane protein</topology>
    </subcellularLocation>
</comment>
<feature type="transmembrane region" description="Helical" evidence="9">
    <location>
        <begin position="45"/>
        <end position="64"/>
    </location>
</feature>
<sequence length="646" mass="69617">MADDVTERHPAVVPPAETPGLTGLMTLAAGVVIVAGLYLGRTVLIPITLAVLLSFVLAPLVNLLRRIHLGRVPSALLAVVLALGIILAIGGLIGTQIAELMPQVPTYAETIRQKVDTIQNYALAKTSLMMRRLTPQLNAPATQQPKTTAGTEPKPVPVEIHQPEPTPVQLAERIITPIVDPLSTTAIVLVVAIFVLLQREDLRDRLIRLFGSSDLHRTTAAMNDAARRLSLYFLTQLAINTTFGLVTGIGLFLIGVPSPLLWGVLGMLLRFVPYIGAPLAAVLPLALAAAVSPGWGMVIWTAGLYVGVEGVMGQVVEPLLYGHSTGLSPFSVVVSATFWTWLWGPIGLILSTPLTLCLVVLGRHVERLEFLDVILGDRPALTPVESFYQRMLAGDPDEARFQAEMLLRDRPLSSYYDEVALKGLQLAAVDAARGVLTEAQMERIRSSMQTLIDDLDEYEDQEPTAHGAIDGPAALSREEQDLPKHPAPGKAVPETLAESWRDHEHAPILCIAGRGPLDQAAASMLSQLLHKNGLKARVLRHAAASRGLISALNAEGVAMVCLCYLEISGTPSHLRYLVRRLRQRLPVAKLLVGLWPAEQAILTDERLRTAVGADIYVSSLHEAVEACLEAARAEEQPAPALAEAPS</sequence>
<gene>
    <name evidence="10" type="ORF">CCS01_08900</name>
</gene>
<name>A0A2S6NJK2_RHOGL</name>
<dbReference type="RefSeq" id="WP_104518500.1">
    <property type="nucleotide sequence ID" value="NZ_NHRY01000080.1"/>
</dbReference>
<dbReference type="Proteomes" id="UP000239724">
    <property type="component" value="Unassembled WGS sequence"/>
</dbReference>
<evidence type="ECO:0000256" key="3">
    <source>
        <dbReference type="ARBA" id="ARBA00022448"/>
    </source>
</evidence>
<dbReference type="EMBL" id="NHRY01000080">
    <property type="protein sequence ID" value="PPQ35011.1"/>
    <property type="molecule type" value="Genomic_DNA"/>
</dbReference>
<feature type="transmembrane region" description="Helical" evidence="9">
    <location>
        <begin position="76"/>
        <end position="98"/>
    </location>
</feature>
<evidence type="ECO:0000256" key="9">
    <source>
        <dbReference type="SAM" id="Phobius"/>
    </source>
</evidence>